<feature type="region of interest" description="Disordered" evidence="9">
    <location>
        <begin position="502"/>
        <end position="538"/>
    </location>
</feature>
<reference evidence="12 13" key="1">
    <citation type="submission" date="2020-09" db="EMBL/GenBank/DDBJ databases">
        <title>Actinomycete isolated from the Camponotus japonicus Mayr.</title>
        <authorList>
            <person name="Gong X."/>
        </authorList>
    </citation>
    <scope>NUCLEOTIDE SEQUENCE [LARGE SCALE GENOMIC DNA]</scope>
    <source>
        <strain evidence="12 13">2C-HV3</strain>
    </source>
</reference>
<evidence type="ECO:0000256" key="1">
    <source>
        <dbReference type="ARBA" id="ARBA00000085"/>
    </source>
</evidence>
<dbReference type="EMBL" id="JACXRZ010000004">
    <property type="protein sequence ID" value="MBD3142584.1"/>
    <property type="molecule type" value="Genomic_DNA"/>
</dbReference>
<evidence type="ECO:0000259" key="11">
    <source>
        <dbReference type="SMART" id="SM00387"/>
    </source>
</evidence>
<comment type="caution">
    <text evidence="12">The sequence shown here is derived from an EMBL/GenBank/DDBJ whole genome shotgun (WGS) entry which is preliminary data.</text>
</comment>
<dbReference type="Proteomes" id="UP000653231">
    <property type="component" value="Unassembled WGS sequence"/>
</dbReference>
<keyword evidence="5" id="KW-0547">Nucleotide-binding</keyword>
<evidence type="ECO:0000256" key="7">
    <source>
        <dbReference type="ARBA" id="ARBA00022840"/>
    </source>
</evidence>
<keyword evidence="10" id="KW-0812">Transmembrane</keyword>
<keyword evidence="6 12" id="KW-0418">Kinase</keyword>
<feature type="transmembrane region" description="Helical" evidence="10">
    <location>
        <begin position="167"/>
        <end position="188"/>
    </location>
</feature>
<keyword evidence="10" id="KW-1133">Transmembrane helix</keyword>
<sequence length="538" mass="54696">MERADGRRDRQGWTLRARTPAFRASYAPVALGVLAALLALAEAVAHARGATAPPLFGHGVSTPVGMAASAPGTPMGTGTALTPLTAPGGDPAGASLRLVAFGLLALATTVPVMFLRTQPATAAVVVGVAGLLSFTAFRTLTIAGAAVVVVCLYRLGLTGARWLGPLLAMPYIVAALLGLPAWTLPRGVEILVPAEGETRVLVLLLACIAPAAALAGVARRARGEAADNLAARQVIAGTLLEHTARGERARIARELHDVVAHHISMVAVQAETARVAVPGMPSAGAERLRAIGDTARAALTEMRRLLGVLREDDREQAADLRPQPGLRLAELNALLDEARDAAGTAVRLVLTGAPAVLDPGVELAAYRIIQEALTNARRHAPGAAVDVELHYTRDALLLRVRDNGPGIPLSSDTPTGTCGSDGMGIPGGAVVPGGAGPSRDASVHDGMTDRAFTEHESAGRGLPGHGLAGMRERAAAVGGELRIGSAAGGGFVVEARLPRLPDAEGSPACGAPDSPAYPDSPACHGGPVAPASPEGGYP</sequence>
<dbReference type="InterPro" id="IPR050482">
    <property type="entry name" value="Sensor_HK_TwoCompSys"/>
</dbReference>
<dbReference type="SUPFAM" id="SSF55874">
    <property type="entry name" value="ATPase domain of HSP90 chaperone/DNA topoisomerase II/histidine kinase"/>
    <property type="match status" value="1"/>
</dbReference>
<protein>
    <recommendedName>
        <fullName evidence="2">histidine kinase</fullName>
        <ecNumber evidence="2">2.7.13.3</ecNumber>
    </recommendedName>
</protein>
<keyword evidence="7" id="KW-0067">ATP-binding</keyword>
<dbReference type="CDD" id="cd16917">
    <property type="entry name" value="HATPase_UhpB-NarQ-NarX-like"/>
    <property type="match status" value="1"/>
</dbReference>
<evidence type="ECO:0000313" key="13">
    <source>
        <dbReference type="Proteomes" id="UP000653231"/>
    </source>
</evidence>
<keyword evidence="3" id="KW-0597">Phosphoprotein</keyword>
<dbReference type="PANTHER" id="PTHR24421">
    <property type="entry name" value="NITRATE/NITRITE SENSOR PROTEIN NARX-RELATED"/>
    <property type="match status" value="1"/>
</dbReference>
<dbReference type="InterPro" id="IPR003594">
    <property type="entry name" value="HATPase_dom"/>
</dbReference>
<keyword evidence="13" id="KW-1185">Reference proteome</keyword>
<keyword evidence="8" id="KW-0902">Two-component regulatory system</keyword>
<keyword evidence="4" id="KW-0808">Transferase</keyword>
<feature type="transmembrane region" description="Helical" evidence="10">
    <location>
        <begin position="122"/>
        <end position="155"/>
    </location>
</feature>
<dbReference type="SMART" id="SM00387">
    <property type="entry name" value="HATPase_c"/>
    <property type="match status" value="1"/>
</dbReference>
<feature type="transmembrane region" description="Helical" evidence="10">
    <location>
        <begin position="94"/>
        <end position="115"/>
    </location>
</feature>
<accession>A0ABR8L274</accession>
<dbReference type="Pfam" id="PF02518">
    <property type="entry name" value="HATPase_c"/>
    <property type="match status" value="1"/>
</dbReference>
<evidence type="ECO:0000256" key="8">
    <source>
        <dbReference type="ARBA" id="ARBA00023012"/>
    </source>
</evidence>
<dbReference type="Gene3D" id="1.20.5.1930">
    <property type="match status" value="1"/>
</dbReference>
<dbReference type="GO" id="GO:0016301">
    <property type="term" value="F:kinase activity"/>
    <property type="evidence" value="ECO:0007669"/>
    <property type="project" value="UniProtKB-KW"/>
</dbReference>
<name>A0ABR8L274_9ACTN</name>
<dbReference type="EC" id="2.7.13.3" evidence="2"/>
<dbReference type="PANTHER" id="PTHR24421:SF10">
    <property type="entry name" value="NITRATE_NITRITE SENSOR PROTEIN NARQ"/>
    <property type="match status" value="1"/>
</dbReference>
<organism evidence="12 13">
    <name type="scientific">Microbispora bryophytorum subsp. camponoti</name>
    <dbReference type="NCBI Taxonomy" id="1677852"/>
    <lineage>
        <taxon>Bacteria</taxon>
        <taxon>Bacillati</taxon>
        <taxon>Actinomycetota</taxon>
        <taxon>Actinomycetes</taxon>
        <taxon>Streptosporangiales</taxon>
        <taxon>Streptosporangiaceae</taxon>
        <taxon>Microbispora</taxon>
    </lineage>
</organism>
<dbReference type="Pfam" id="PF07730">
    <property type="entry name" value="HisKA_3"/>
    <property type="match status" value="1"/>
</dbReference>
<dbReference type="InterPro" id="IPR036890">
    <property type="entry name" value="HATPase_C_sf"/>
</dbReference>
<evidence type="ECO:0000256" key="2">
    <source>
        <dbReference type="ARBA" id="ARBA00012438"/>
    </source>
</evidence>
<proteinExistence type="predicted"/>
<dbReference type="InterPro" id="IPR011712">
    <property type="entry name" value="Sig_transdc_His_kin_sub3_dim/P"/>
</dbReference>
<feature type="compositionally biased region" description="Low complexity" evidence="9">
    <location>
        <begin position="511"/>
        <end position="522"/>
    </location>
</feature>
<dbReference type="RefSeq" id="WP_191050412.1">
    <property type="nucleotide sequence ID" value="NZ_JACXRZ010000004.1"/>
</dbReference>
<gene>
    <name evidence="12" type="ORF">IEQ31_05225</name>
</gene>
<evidence type="ECO:0000256" key="6">
    <source>
        <dbReference type="ARBA" id="ARBA00022777"/>
    </source>
</evidence>
<feature type="domain" description="Histidine kinase/HSP90-like ATPase" evidence="11">
    <location>
        <begin position="360"/>
        <end position="501"/>
    </location>
</feature>
<comment type="catalytic activity">
    <reaction evidence="1">
        <text>ATP + protein L-histidine = ADP + protein N-phospho-L-histidine.</text>
        <dbReference type="EC" id="2.7.13.3"/>
    </reaction>
</comment>
<evidence type="ECO:0000313" key="12">
    <source>
        <dbReference type="EMBL" id="MBD3142584.1"/>
    </source>
</evidence>
<feature type="transmembrane region" description="Helical" evidence="10">
    <location>
        <begin position="200"/>
        <end position="218"/>
    </location>
</feature>
<evidence type="ECO:0000256" key="10">
    <source>
        <dbReference type="SAM" id="Phobius"/>
    </source>
</evidence>
<evidence type="ECO:0000256" key="5">
    <source>
        <dbReference type="ARBA" id="ARBA00022741"/>
    </source>
</evidence>
<dbReference type="Gene3D" id="3.30.565.10">
    <property type="entry name" value="Histidine kinase-like ATPase, C-terminal domain"/>
    <property type="match status" value="1"/>
</dbReference>
<evidence type="ECO:0000256" key="9">
    <source>
        <dbReference type="SAM" id="MobiDB-lite"/>
    </source>
</evidence>
<keyword evidence="10" id="KW-0472">Membrane</keyword>
<evidence type="ECO:0000256" key="4">
    <source>
        <dbReference type="ARBA" id="ARBA00022679"/>
    </source>
</evidence>
<evidence type="ECO:0000256" key="3">
    <source>
        <dbReference type="ARBA" id="ARBA00022553"/>
    </source>
</evidence>